<feature type="compositionally biased region" description="Basic residues" evidence="1">
    <location>
        <begin position="85"/>
        <end position="94"/>
    </location>
</feature>
<accession>A0ABZ2AJ84</accession>
<feature type="region of interest" description="Disordered" evidence="1">
    <location>
        <begin position="18"/>
        <end position="111"/>
    </location>
</feature>
<dbReference type="RefSeq" id="WP_329083138.1">
    <property type="nucleotide sequence ID" value="NZ_CP109495.1"/>
</dbReference>
<proteinExistence type="predicted"/>
<organism evidence="2 3">
    <name type="scientific">Streptomyces niveus</name>
    <name type="common">Streptomyces spheroides</name>
    <dbReference type="NCBI Taxonomy" id="193462"/>
    <lineage>
        <taxon>Bacteria</taxon>
        <taxon>Bacillati</taxon>
        <taxon>Actinomycetota</taxon>
        <taxon>Actinomycetes</taxon>
        <taxon>Kitasatosporales</taxon>
        <taxon>Streptomycetaceae</taxon>
        <taxon>Streptomyces</taxon>
    </lineage>
</organism>
<name>A0ABZ2AJ84_STRNV</name>
<protein>
    <submittedName>
        <fullName evidence="2">Uncharacterized protein</fullName>
    </submittedName>
</protein>
<sequence length="111" mass="11968">MPRSETDLLVGEFTYPGQAPVSSLGHHVRGAEGDTAAGARRMATEQKDPLRAGPVRGQHGTQPYRAVTDHGYGGTLSHPASACRVHPRRHHVGQRQHGGQSFVVRTEPESD</sequence>
<evidence type="ECO:0000313" key="3">
    <source>
        <dbReference type="Proteomes" id="UP001432209"/>
    </source>
</evidence>
<dbReference type="EMBL" id="CP109495">
    <property type="protein sequence ID" value="WUX57649.1"/>
    <property type="molecule type" value="Genomic_DNA"/>
</dbReference>
<evidence type="ECO:0000256" key="1">
    <source>
        <dbReference type="SAM" id="MobiDB-lite"/>
    </source>
</evidence>
<dbReference type="Proteomes" id="UP001432209">
    <property type="component" value="Chromosome"/>
</dbReference>
<keyword evidence="3" id="KW-1185">Reference proteome</keyword>
<gene>
    <name evidence="2" type="ORF">OG442_07320</name>
</gene>
<reference evidence="2" key="1">
    <citation type="submission" date="2022-10" db="EMBL/GenBank/DDBJ databases">
        <title>The complete genomes of actinobacterial strains from the NBC collection.</title>
        <authorList>
            <person name="Joergensen T.S."/>
            <person name="Alvarez Arevalo M."/>
            <person name="Sterndorff E.B."/>
            <person name="Faurdal D."/>
            <person name="Vuksanovic O."/>
            <person name="Mourched A.-S."/>
            <person name="Charusanti P."/>
            <person name="Shaw S."/>
            <person name="Blin K."/>
            <person name="Weber T."/>
        </authorList>
    </citation>
    <scope>NUCLEOTIDE SEQUENCE</scope>
    <source>
        <strain evidence="2">NBC_01432</strain>
    </source>
</reference>
<evidence type="ECO:0000313" key="2">
    <source>
        <dbReference type="EMBL" id="WUX57649.1"/>
    </source>
</evidence>